<dbReference type="PROSITE" id="PS00138">
    <property type="entry name" value="SUBTILASE_SER"/>
    <property type="match status" value="1"/>
</dbReference>
<organism evidence="7 8">
    <name type="scientific">Mangrovihabitans endophyticus</name>
    <dbReference type="NCBI Taxonomy" id="1751298"/>
    <lineage>
        <taxon>Bacteria</taxon>
        <taxon>Bacillati</taxon>
        <taxon>Actinomycetota</taxon>
        <taxon>Actinomycetes</taxon>
        <taxon>Micromonosporales</taxon>
        <taxon>Micromonosporaceae</taxon>
        <taxon>Mangrovihabitans</taxon>
    </lineage>
</organism>
<keyword evidence="4 5" id="KW-0720">Serine protease</keyword>
<dbReference type="Proteomes" id="UP000656042">
    <property type="component" value="Unassembled WGS sequence"/>
</dbReference>
<evidence type="ECO:0000256" key="1">
    <source>
        <dbReference type="ARBA" id="ARBA00011073"/>
    </source>
</evidence>
<feature type="active site" description="Charge relay system" evidence="5">
    <location>
        <position position="399"/>
    </location>
</feature>
<reference evidence="7" key="1">
    <citation type="journal article" date="2014" name="Int. J. Syst. Evol. Microbiol.">
        <title>Complete genome sequence of Corynebacterium casei LMG S-19264T (=DSM 44701T), isolated from a smear-ripened cheese.</title>
        <authorList>
            <consortium name="US DOE Joint Genome Institute (JGI-PGF)"/>
            <person name="Walter F."/>
            <person name="Albersmeier A."/>
            <person name="Kalinowski J."/>
            <person name="Ruckert C."/>
        </authorList>
    </citation>
    <scope>NUCLEOTIDE SEQUENCE</scope>
    <source>
        <strain evidence="7">CGMCC 4.7299</strain>
    </source>
</reference>
<protein>
    <submittedName>
        <fullName evidence="7">Serine protease</fullName>
    </submittedName>
</protein>
<dbReference type="Gene3D" id="3.40.50.200">
    <property type="entry name" value="Peptidase S8/S53 domain"/>
    <property type="match status" value="1"/>
</dbReference>
<dbReference type="PRINTS" id="PR00723">
    <property type="entry name" value="SUBTILISIN"/>
</dbReference>
<dbReference type="InterPro" id="IPR023828">
    <property type="entry name" value="Peptidase_S8_Ser-AS"/>
</dbReference>
<sequence length="448" mass="47115">MKFEKDWLGYAFEGDYPESYGPDDTARLRTVLQQQLGQLGQGGATTDDRLLGILIGRRCANSGRSQIEARGRRDGSLCMVARGEMVLPAADAPMVQHLLGAFQPPPAGAAKPGAHLRLRQREVGPSEVDRTIDAVAAARVTAWPNYMAAMAAVSKGVGGPEPAPAPGTMAELTAGLGPALRTVRVGVIDTGITQDLRGDEWLTGVPREDDNIDPLDQLPAGPDGLLDYQAGHGTFVAGVIQRVAPHADIRMYRAADSDGFATDHDIAEAILRAHDDGAQIINLSLGGRTADDQPPPATAEAIAAVQRESAGATVIIAAAGNNGDRAPVWPAALPGVEAVAGLTAYLTPSAWSSYGPDVRFSTVGEGIRSLFVTGVESPVFDPVPDVFGPDAWAMWSGTSFAAPQIAGAVARICYEEDREPRAAVDRLDEFGKPIEGFGKAMRVLRGLD</sequence>
<keyword evidence="8" id="KW-1185">Reference proteome</keyword>
<accession>A0A8J3FQV7</accession>
<dbReference type="SUPFAM" id="SSF52743">
    <property type="entry name" value="Subtilisin-like"/>
    <property type="match status" value="1"/>
</dbReference>
<dbReference type="AlphaFoldDB" id="A0A8J3FQV7"/>
<evidence type="ECO:0000256" key="3">
    <source>
        <dbReference type="ARBA" id="ARBA00022801"/>
    </source>
</evidence>
<evidence type="ECO:0000313" key="7">
    <source>
        <dbReference type="EMBL" id="GGL04064.1"/>
    </source>
</evidence>
<dbReference type="GO" id="GO:0004252">
    <property type="term" value="F:serine-type endopeptidase activity"/>
    <property type="evidence" value="ECO:0007669"/>
    <property type="project" value="UniProtKB-UniRule"/>
</dbReference>
<reference evidence="7" key="2">
    <citation type="submission" date="2020-09" db="EMBL/GenBank/DDBJ databases">
        <authorList>
            <person name="Sun Q."/>
            <person name="Zhou Y."/>
        </authorList>
    </citation>
    <scope>NUCLEOTIDE SEQUENCE</scope>
    <source>
        <strain evidence="7">CGMCC 4.7299</strain>
    </source>
</reference>
<dbReference type="GO" id="GO:0006508">
    <property type="term" value="P:proteolysis"/>
    <property type="evidence" value="ECO:0007669"/>
    <property type="project" value="UniProtKB-KW"/>
</dbReference>
<feature type="active site" description="Charge relay system" evidence="5">
    <location>
        <position position="189"/>
    </location>
</feature>
<proteinExistence type="inferred from homology"/>
<dbReference type="EMBL" id="BMMX01000022">
    <property type="protein sequence ID" value="GGL04064.1"/>
    <property type="molecule type" value="Genomic_DNA"/>
</dbReference>
<keyword evidence="3 5" id="KW-0378">Hydrolase</keyword>
<dbReference type="CDD" id="cd00306">
    <property type="entry name" value="Peptidases_S8_S53"/>
    <property type="match status" value="1"/>
</dbReference>
<evidence type="ECO:0000256" key="4">
    <source>
        <dbReference type="ARBA" id="ARBA00022825"/>
    </source>
</evidence>
<comment type="similarity">
    <text evidence="1 5">Belongs to the peptidase S8 family.</text>
</comment>
<dbReference type="RefSeq" id="WP_189081107.1">
    <property type="nucleotide sequence ID" value="NZ_BMMX01000022.1"/>
</dbReference>
<name>A0A8J3FQV7_9ACTN</name>
<evidence type="ECO:0000259" key="6">
    <source>
        <dbReference type="Pfam" id="PF00082"/>
    </source>
</evidence>
<comment type="caution">
    <text evidence="7">The sequence shown here is derived from an EMBL/GenBank/DDBJ whole genome shotgun (WGS) entry which is preliminary data.</text>
</comment>
<dbReference type="InterPro" id="IPR036852">
    <property type="entry name" value="Peptidase_S8/S53_dom_sf"/>
</dbReference>
<dbReference type="Pfam" id="PF00082">
    <property type="entry name" value="Peptidase_S8"/>
    <property type="match status" value="1"/>
</dbReference>
<dbReference type="PROSITE" id="PS51892">
    <property type="entry name" value="SUBTILASE"/>
    <property type="match status" value="1"/>
</dbReference>
<dbReference type="PANTHER" id="PTHR43806:SF11">
    <property type="entry name" value="CEREVISIN-RELATED"/>
    <property type="match status" value="1"/>
</dbReference>
<dbReference type="InterPro" id="IPR000209">
    <property type="entry name" value="Peptidase_S8/S53_dom"/>
</dbReference>
<evidence type="ECO:0000256" key="2">
    <source>
        <dbReference type="ARBA" id="ARBA00022670"/>
    </source>
</evidence>
<dbReference type="InterPro" id="IPR050131">
    <property type="entry name" value="Peptidase_S8_subtilisin-like"/>
</dbReference>
<feature type="active site" description="Charge relay system" evidence="5">
    <location>
        <position position="232"/>
    </location>
</feature>
<gene>
    <name evidence="7" type="ORF">GCM10012284_43430</name>
</gene>
<evidence type="ECO:0000256" key="5">
    <source>
        <dbReference type="PROSITE-ProRule" id="PRU01240"/>
    </source>
</evidence>
<feature type="domain" description="Peptidase S8/S53" evidence="6">
    <location>
        <begin position="182"/>
        <end position="413"/>
    </location>
</feature>
<evidence type="ECO:0000313" key="8">
    <source>
        <dbReference type="Proteomes" id="UP000656042"/>
    </source>
</evidence>
<dbReference type="InterPro" id="IPR015500">
    <property type="entry name" value="Peptidase_S8_subtilisin-rel"/>
</dbReference>
<keyword evidence="2 5" id="KW-0645">Protease</keyword>
<dbReference type="PANTHER" id="PTHR43806">
    <property type="entry name" value="PEPTIDASE S8"/>
    <property type="match status" value="1"/>
</dbReference>